<dbReference type="Gene3D" id="3.40.50.300">
    <property type="entry name" value="P-loop containing nucleotide triphosphate hydrolases"/>
    <property type="match status" value="1"/>
</dbReference>
<keyword evidence="5" id="KW-0611">Plant defense</keyword>
<dbReference type="Gene3D" id="3.80.10.10">
    <property type="entry name" value="Ribonuclease Inhibitor"/>
    <property type="match status" value="3"/>
</dbReference>
<dbReference type="InterPro" id="IPR011713">
    <property type="entry name" value="Leu-rich_rpt_3"/>
</dbReference>
<dbReference type="Pfam" id="PF07725">
    <property type="entry name" value="LRR_3"/>
    <property type="match status" value="1"/>
</dbReference>
<dbReference type="SUPFAM" id="SSF52200">
    <property type="entry name" value="Toll/Interleukin receptor TIR domain"/>
    <property type="match status" value="1"/>
</dbReference>
<keyword evidence="2" id="KW-0433">Leucine-rich repeat</keyword>
<dbReference type="GO" id="GO:0007165">
    <property type="term" value="P:signal transduction"/>
    <property type="evidence" value="ECO:0007669"/>
    <property type="project" value="InterPro"/>
</dbReference>
<name>A0A8X7W3Y1_BRACI</name>
<keyword evidence="3" id="KW-0677">Repeat</keyword>
<dbReference type="EMBL" id="JAAMPC010000003">
    <property type="protein sequence ID" value="KAG2321810.1"/>
    <property type="molecule type" value="Genomic_DNA"/>
</dbReference>
<dbReference type="Gene3D" id="3.40.50.10140">
    <property type="entry name" value="Toll/interleukin-1 receptor homology (TIR) domain"/>
    <property type="match status" value="1"/>
</dbReference>
<dbReference type="EC" id="3.2.2.6" evidence="1"/>
<evidence type="ECO:0000313" key="10">
    <source>
        <dbReference type="Proteomes" id="UP000886595"/>
    </source>
</evidence>
<dbReference type="Proteomes" id="UP000886595">
    <property type="component" value="Unassembled WGS sequence"/>
</dbReference>
<dbReference type="PROSITE" id="PS50104">
    <property type="entry name" value="TIR"/>
    <property type="match status" value="1"/>
</dbReference>
<dbReference type="InterPro" id="IPR042197">
    <property type="entry name" value="Apaf_helical"/>
</dbReference>
<dbReference type="SUPFAM" id="SSF52047">
    <property type="entry name" value="RNI-like"/>
    <property type="match status" value="1"/>
</dbReference>
<keyword evidence="4" id="KW-0378">Hydrolase</keyword>
<dbReference type="GO" id="GO:0061809">
    <property type="term" value="F:NAD+ nucleosidase activity, cyclic ADP-ribose generating"/>
    <property type="evidence" value="ECO:0007669"/>
    <property type="project" value="UniProtKB-EC"/>
</dbReference>
<dbReference type="InterPro" id="IPR036390">
    <property type="entry name" value="WH_DNA-bd_sf"/>
</dbReference>
<dbReference type="GO" id="GO:0006952">
    <property type="term" value="P:defense response"/>
    <property type="evidence" value="ECO:0007669"/>
    <property type="project" value="UniProtKB-KW"/>
</dbReference>
<dbReference type="SMART" id="SM00255">
    <property type="entry name" value="TIR"/>
    <property type="match status" value="1"/>
</dbReference>
<reference evidence="9 10" key="1">
    <citation type="submission" date="2020-02" db="EMBL/GenBank/DDBJ databases">
        <authorList>
            <person name="Ma Q."/>
            <person name="Huang Y."/>
            <person name="Song X."/>
            <person name="Pei D."/>
        </authorList>
    </citation>
    <scope>NUCLEOTIDE SEQUENCE [LARGE SCALE GENOMIC DNA]</scope>
    <source>
        <strain evidence="9">Sxm20200214</strain>
        <tissue evidence="9">Leaf</tissue>
    </source>
</reference>
<dbReference type="InterPro" id="IPR045344">
    <property type="entry name" value="C-JID"/>
</dbReference>
<evidence type="ECO:0000256" key="1">
    <source>
        <dbReference type="ARBA" id="ARBA00011982"/>
    </source>
</evidence>
<organism evidence="9 10">
    <name type="scientific">Brassica carinata</name>
    <name type="common">Ethiopian mustard</name>
    <name type="synonym">Abyssinian cabbage</name>
    <dbReference type="NCBI Taxonomy" id="52824"/>
    <lineage>
        <taxon>Eukaryota</taxon>
        <taxon>Viridiplantae</taxon>
        <taxon>Streptophyta</taxon>
        <taxon>Embryophyta</taxon>
        <taxon>Tracheophyta</taxon>
        <taxon>Spermatophyta</taxon>
        <taxon>Magnoliopsida</taxon>
        <taxon>eudicotyledons</taxon>
        <taxon>Gunneridae</taxon>
        <taxon>Pentapetalae</taxon>
        <taxon>rosids</taxon>
        <taxon>malvids</taxon>
        <taxon>Brassicales</taxon>
        <taxon>Brassicaceae</taxon>
        <taxon>Brassiceae</taxon>
        <taxon>Brassica</taxon>
    </lineage>
</organism>
<evidence type="ECO:0000256" key="4">
    <source>
        <dbReference type="ARBA" id="ARBA00022801"/>
    </source>
</evidence>
<dbReference type="OrthoDB" id="1060944at2759"/>
<dbReference type="Pfam" id="PF00931">
    <property type="entry name" value="NB-ARC"/>
    <property type="match status" value="1"/>
</dbReference>
<protein>
    <recommendedName>
        <fullName evidence="1">ADP-ribosyl cyclase/cyclic ADP-ribose hydrolase</fullName>
        <ecNumber evidence="1">3.2.2.6</ecNumber>
    </recommendedName>
</protein>
<dbReference type="InterPro" id="IPR027417">
    <property type="entry name" value="P-loop_NTPase"/>
</dbReference>
<evidence type="ECO:0000256" key="3">
    <source>
        <dbReference type="ARBA" id="ARBA00022737"/>
    </source>
</evidence>
<dbReference type="InterPro" id="IPR035897">
    <property type="entry name" value="Toll_tir_struct_dom_sf"/>
</dbReference>
<dbReference type="SUPFAM" id="SSF46785">
    <property type="entry name" value="Winged helix' DNA-binding domain"/>
    <property type="match status" value="1"/>
</dbReference>
<comment type="catalytic activity">
    <reaction evidence="7">
        <text>NAD(+) + H2O = ADP-D-ribose + nicotinamide + H(+)</text>
        <dbReference type="Rhea" id="RHEA:16301"/>
        <dbReference type="ChEBI" id="CHEBI:15377"/>
        <dbReference type="ChEBI" id="CHEBI:15378"/>
        <dbReference type="ChEBI" id="CHEBI:17154"/>
        <dbReference type="ChEBI" id="CHEBI:57540"/>
        <dbReference type="ChEBI" id="CHEBI:57967"/>
        <dbReference type="EC" id="3.2.2.6"/>
    </reaction>
    <physiologicalReaction direction="left-to-right" evidence="7">
        <dbReference type="Rhea" id="RHEA:16302"/>
    </physiologicalReaction>
</comment>
<evidence type="ECO:0000313" key="9">
    <source>
        <dbReference type="EMBL" id="KAG2321810.1"/>
    </source>
</evidence>
<keyword evidence="6" id="KW-0520">NAD</keyword>
<dbReference type="PANTHER" id="PTHR11017:SF511">
    <property type="entry name" value="ADP-RIBOSYL CYCLASE_CYCLIC ADP-RIBOSE HYDROLASE"/>
    <property type="match status" value="1"/>
</dbReference>
<accession>A0A8X7W3Y1</accession>
<evidence type="ECO:0000259" key="8">
    <source>
        <dbReference type="PROSITE" id="PS50104"/>
    </source>
</evidence>
<dbReference type="Gene3D" id="1.10.8.430">
    <property type="entry name" value="Helical domain of apoptotic protease-activating factors"/>
    <property type="match status" value="1"/>
</dbReference>
<dbReference type="PRINTS" id="PR00364">
    <property type="entry name" value="DISEASERSIST"/>
</dbReference>
<proteinExistence type="predicted"/>
<dbReference type="FunFam" id="3.40.50.10140:FF:000007">
    <property type="entry name" value="Disease resistance protein (TIR-NBS-LRR class)"/>
    <property type="match status" value="1"/>
</dbReference>
<dbReference type="InterPro" id="IPR000157">
    <property type="entry name" value="TIR_dom"/>
</dbReference>
<dbReference type="SUPFAM" id="SSF52540">
    <property type="entry name" value="P-loop containing nucleoside triphosphate hydrolases"/>
    <property type="match status" value="1"/>
</dbReference>
<feature type="domain" description="TIR" evidence="8">
    <location>
        <begin position="11"/>
        <end position="174"/>
    </location>
</feature>
<evidence type="ECO:0000256" key="6">
    <source>
        <dbReference type="ARBA" id="ARBA00023027"/>
    </source>
</evidence>
<dbReference type="AlphaFoldDB" id="A0A8X7W3Y1"/>
<sequence>MDLSSSSRVVKKYQVFLSFRGEDTRRTIVSHLHKALLDRGIDTFKDDKRLEIGDFISDELREAIQNSKIAVVVISENYASSTWCLNELQMIMELHKRQQLTVVPIFYNVTPSDVRHQRRTFSLERYKCAEVADKLLKWREALTEISGISGKVSNTCDNEAMMVGDIARRISRQLFSVEPIDLGDMVGMEAHMERLSPLLKLESTGEVQTIGIWGMGGVGKSTIAKFLYKEYSQQFAPHRCFIENVRSSVGHNGLLQLQEKLLSAIVGEEHGKLWSVDQGCSLIKSRLGNRKVFLVLDDIDNLDQLCALAKEISWFGPGSRVIITTRDKGLFHFRGVKNIYHVDVLAKDDAIKVFKQFAFEGGQAPPEYAQLVVHASSIAQGLPSALQVFGMHLRHMTSIKEWEKALGRLEKVPHQRIMEILRSSYMGLDRRQKATFLRVACIFNGESVERVKALLDDGELEIKGLAEKSLIDISADGYINMHGLVEQAGKEFVREASDSTPQKQKHLWEAEQIIPLLQNDTKFASMESLSLHMCEMPQVLYIVGSVFNKSNLRFLKVFRHLNHTESKLHFFPGTEGLPRDVHLLHWDGYPLKTLPPYGHLLNIVEINLRHSNLERLWSGNLRLGALRRLDVTCSRYLTTSPDLSHATKLEELLMEGCTGLQQLPGSITSLYCLQKLNLSHCDGLKNLEINIRERILPLQCGIRERRQIEIHLPRETNIASSLTDIQYDGRLRSLANLSIDGRIRMKLENLTGSADHISYISVQQIPDEVTQLRFYDFKSLNIKRVRSEYPEPFSCTSFSNFPCLLELKLINLNILSVPEDICQLQSLEKLDLSGNGFTVLPSRMGNLSKLRHVRLCNCRKLKALPELARLQTLKLSGCSDLRSLLKLSILFHKWVKYDLLELGLDNCKRFKSLSYQVRQLTSLIHLDLSRHDFKVIPDSIREIRSLETLCLNHCKKLKSVEGLPESLKYLYAHGCDSLNHVFLPSNHSIEHLDLSHCFSMNQDERLFTRIVSDGYSQTVTSRVACLPGTQVPSYFDNQSTETSTRISLPPNRNNPKLVGVAVCILMFSNTPVHPQFPAFTYSWICEADIVIRIDLKPTDYNSREFRGERSLTSYHMFIIYVPTDSSIINIEELEGLRVECRLQYPKGFVFRRGEIIGCGVRIIYGGE</sequence>
<evidence type="ECO:0000256" key="5">
    <source>
        <dbReference type="ARBA" id="ARBA00022821"/>
    </source>
</evidence>
<dbReference type="InterPro" id="IPR058192">
    <property type="entry name" value="WHD_ROQ1-like"/>
</dbReference>
<dbReference type="PANTHER" id="PTHR11017">
    <property type="entry name" value="LEUCINE-RICH REPEAT-CONTAINING PROTEIN"/>
    <property type="match status" value="1"/>
</dbReference>
<dbReference type="GO" id="GO:0043531">
    <property type="term" value="F:ADP binding"/>
    <property type="evidence" value="ECO:0007669"/>
    <property type="project" value="InterPro"/>
</dbReference>
<dbReference type="SMART" id="SM00369">
    <property type="entry name" value="LRR_TYP"/>
    <property type="match status" value="2"/>
</dbReference>
<dbReference type="InterPro" id="IPR044974">
    <property type="entry name" value="Disease_R_plants"/>
</dbReference>
<dbReference type="Pfam" id="PF20160">
    <property type="entry name" value="C-JID"/>
    <property type="match status" value="1"/>
</dbReference>
<gene>
    <name evidence="9" type="ORF">Bca52824_015023</name>
</gene>
<dbReference type="InterPro" id="IPR032675">
    <property type="entry name" value="LRR_dom_sf"/>
</dbReference>
<keyword evidence="10" id="KW-1185">Reference proteome</keyword>
<dbReference type="SUPFAM" id="SSF52058">
    <property type="entry name" value="L domain-like"/>
    <property type="match status" value="1"/>
</dbReference>
<dbReference type="InterPro" id="IPR003591">
    <property type="entry name" value="Leu-rich_rpt_typical-subtyp"/>
</dbReference>
<evidence type="ECO:0000256" key="2">
    <source>
        <dbReference type="ARBA" id="ARBA00022614"/>
    </source>
</evidence>
<dbReference type="InterPro" id="IPR002182">
    <property type="entry name" value="NB-ARC"/>
</dbReference>
<evidence type="ECO:0000256" key="7">
    <source>
        <dbReference type="ARBA" id="ARBA00047304"/>
    </source>
</evidence>
<dbReference type="Pfam" id="PF01582">
    <property type="entry name" value="TIR"/>
    <property type="match status" value="1"/>
</dbReference>
<dbReference type="Pfam" id="PF23282">
    <property type="entry name" value="WHD_ROQ1"/>
    <property type="match status" value="1"/>
</dbReference>
<comment type="caution">
    <text evidence="9">The sequence shown here is derived from an EMBL/GenBank/DDBJ whole genome shotgun (WGS) entry which is preliminary data.</text>
</comment>